<protein>
    <submittedName>
        <fullName evidence="1 2">Uncharacterized protein</fullName>
    </submittedName>
</protein>
<name>K7L8W2_SOYBN</name>
<organism evidence="1">
    <name type="scientific">Glycine max</name>
    <name type="common">Soybean</name>
    <name type="synonym">Glycine hispida</name>
    <dbReference type="NCBI Taxonomy" id="3847"/>
    <lineage>
        <taxon>Eukaryota</taxon>
        <taxon>Viridiplantae</taxon>
        <taxon>Streptophyta</taxon>
        <taxon>Embryophyta</taxon>
        <taxon>Tracheophyta</taxon>
        <taxon>Spermatophyta</taxon>
        <taxon>Magnoliopsida</taxon>
        <taxon>eudicotyledons</taxon>
        <taxon>Gunneridae</taxon>
        <taxon>Pentapetalae</taxon>
        <taxon>rosids</taxon>
        <taxon>fabids</taxon>
        <taxon>Fabales</taxon>
        <taxon>Fabaceae</taxon>
        <taxon>Papilionoideae</taxon>
        <taxon>50 kb inversion clade</taxon>
        <taxon>NPAAA clade</taxon>
        <taxon>indigoferoid/millettioid clade</taxon>
        <taxon>Phaseoleae</taxon>
        <taxon>Glycine</taxon>
        <taxon>Glycine subgen. Soja</taxon>
    </lineage>
</organism>
<reference evidence="1" key="3">
    <citation type="submission" date="2018-07" db="EMBL/GenBank/DDBJ databases">
        <title>WGS assembly of Glycine max.</title>
        <authorList>
            <person name="Schmutz J."/>
            <person name="Cannon S."/>
            <person name="Schlueter J."/>
            <person name="Ma J."/>
            <person name="Mitros T."/>
            <person name="Nelson W."/>
            <person name="Hyten D."/>
            <person name="Song Q."/>
            <person name="Thelen J."/>
            <person name="Cheng J."/>
            <person name="Xu D."/>
            <person name="Hellsten U."/>
            <person name="May G."/>
            <person name="Yu Y."/>
            <person name="Sakurai T."/>
            <person name="Umezawa T."/>
            <person name="Bhattacharyya M."/>
            <person name="Sandhu D."/>
            <person name="Valliyodan B."/>
            <person name="Lindquist E."/>
            <person name="Peto M."/>
            <person name="Grant D."/>
            <person name="Shu S."/>
            <person name="Goodstein D."/>
            <person name="Barry K."/>
            <person name="Futrell-Griggs M."/>
            <person name="Abernathy B."/>
            <person name="Du J."/>
            <person name="Tian Z."/>
            <person name="Zhu L."/>
            <person name="Gill N."/>
            <person name="Joshi T."/>
            <person name="Libault M."/>
            <person name="Sethuraman A."/>
            <person name="Zhang X."/>
            <person name="Shinozaki K."/>
            <person name="Nguyen H."/>
            <person name="Wing R."/>
            <person name="Cregan P."/>
            <person name="Specht J."/>
            <person name="Grimwood J."/>
            <person name="Rokhsar D."/>
            <person name="Stacey G."/>
            <person name="Shoemaker R."/>
            <person name="Jackson S."/>
        </authorList>
    </citation>
    <scope>NUCLEOTIDE SEQUENCE</scope>
    <source>
        <tissue evidence="1">Callus</tissue>
    </source>
</reference>
<dbReference type="AlphaFoldDB" id="K7L8W2"/>
<accession>K7L8W2</accession>
<reference evidence="2" key="2">
    <citation type="submission" date="2018-02" db="UniProtKB">
        <authorList>
            <consortium name="EnsemblPlants"/>
        </authorList>
    </citation>
    <scope>IDENTIFICATION</scope>
    <source>
        <strain evidence="2">Williams 82</strain>
    </source>
</reference>
<proteinExistence type="predicted"/>
<keyword evidence="3" id="KW-1185">Reference proteome</keyword>
<evidence type="ECO:0000313" key="2">
    <source>
        <dbReference type="EnsemblPlants" id="KRH45189"/>
    </source>
</evidence>
<evidence type="ECO:0000313" key="3">
    <source>
        <dbReference type="Proteomes" id="UP000008827"/>
    </source>
</evidence>
<dbReference type="InParanoid" id="K7L8W2"/>
<dbReference type="EMBL" id="CM000841">
    <property type="protein sequence ID" value="KRH45189.1"/>
    <property type="molecule type" value="Genomic_DNA"/>
</dbReference>
<dbReference type="PaxDb" id="3847-GLYMA08G28765.1"/>
<dbReference type="EnsemblPlants" id="KRH45189">
    <property type="protein sequence ID" value="KRH45189"/>
    <property type="gene ID" value="GLYMA_08G256800"/>
</dbReference>
<sequence length="98" mass="11319">MRVMKRFPKQLNRRKSRIPELAASSCDGNQWQQSRQENEIPLSSHSISLIRLTGVDGYKSITAIDSHHNMVQSTREPTQEVRELALQESLKEQDRNVC</sequence>
<dbReference type="Gramene" id="KRH45189">
    <property type="protein sequence ID" value="KRH45189"/>
    <property type="gene ID" value="GLYMA_08G256800"/>
</dbReference>
<evidence type="ECO:0000313" key="1">
    <source>
        <dbReference type="EMBL" id="KRH45189.1"/>
    </source>
</evidence>
<dbReference type="HOGENOM" id="CLU_2337753_0_0_1"/>
<gene>
    <name evidence="1" type="ORF">GLYMA_08G256800</name>
</gene>
<reference evidence="1 2" key="1">
    <citation type="journal article" date="2010" name="Nature">
        <title>Genome sequence of the palaeopolyploid soybean.</title>
        <authorList>
            <person name="Schmutz J."/>
            <person name="Cannon S.B."/>
            <person name="Schlueter J."/>
            <person name="Ma J."/>
            <person name="Mitros T."/>
            <person name="Nelson W."/>
            <person name="Hyten D.L."/>
            <person name="Song Q."/>
            <person name="Thelen J.J."/>
            <person name="Cheng J."/>
            <person name="Xu D."/>
            <person name="Hellsten U."/>
            <person name="May G.D."/>
            <person name="Yu Y."/>
            <person name="Sakurai T."/>
            <person name="Umezawa T."/>
            <person name="Bhattacharyya M.K."/>
            <person name="Sandhu D."/>
            <person name="Valliyodan B."/>
            <person name="Lindquist E."/>
            <person name="Peto M."/>
            <person name="Grant D."/>
            <person name="Shu S."/>
            <person name="Goodstein D."/>
            <person name="Barry K."/>
            <person name="Futrell-Griggs M."/>
            <person name="Abernathy B."/>
            <person name="Du J."/>
            <person name="Tian Z."/>
            <person name="Zhu L."/>
            <person name="Gill N."/>
            <person name="Joshi T."/>
            <person name="Libault M."/>
            <person name="Sethuraman A."/>
            <person name="Zhang X.-C."/>
            <person name="Shinozaki K."/>
            <person name="Nguyen H.T."/>
            <person name="Wing R.A."/>
            <person name="Cregan P."/>
            <person name="Specht J."/>
            <person name="Grimwood J."/>
            <person name="Rokhsar D."/>
            <person name="Stacey G."/>
            <person name="Shoemaker R.C."/>
            <person name="Jackson S.A."/>
        </authorList>
    </citation>
    <scope>NUCLEOTIDE SEQUENCE</scope>
    <source>
        <strain evidence="2">cv. Williams 82</strain>
        <tissue evidence="1">Callus</tissue>
    </source>
</reference>
<dbReference type="Proteomes" id="UP000008827">
    <property type="component" value="Chromosome 8"/>
</dbReference>